<comment type="caution">
    <text evidence="2">The sequence shown here is derived from an EMBL/GenBank/DDBJ whole genome shotgun (WGS) entry which is preliminary data.</text>
</comment>
<sequence length="487" mass="54570">MPKKRFTSQYSKPQSTVHPSLGSAFAVPASSSHAAPSVNELISSLRKTQISTSEDHTRFSATVVTPTLPPSIRTLLAIPDTPPPRPRDRDRNRRRFDENGRRIPAGPAAPRSWLEASQHAPVEVRKVEYGRLYPHHAEHLPGVVAPAVGSLQDHCLKSMARNWLFIREYEKYNLSDLPTRIRVLLLSYIAVYGSDEGIGYTGLKSILTPPPLDEDEDEEEMEADTVGSERNENLQRLDLSGSIGRSVSLKQLSELLIRPSAAIESESWEESIPAPMGPVLPHLTHLSLAYPPANISWPKLLSFAQHVPTLTHLSLAHWPVPNLTPNSRTAVMSSPHLRDVQYGGTNYYSHTLDGDFAEASVILKRLANFLYSLKWLDVTGCSTWLKAMQYGSKEESHLEWGTQWLSLDVLVANTGYELEDGCKNSDIEAFRTAWQETMDLKSHILTTRKKAGRKSWIDVQVEKDSHKWCHLWTGPSEHQCHPQGHSV</sequence>
<feature type="region of interest" description="Disordered" evidence="1">
    <location>
        <begin position="1"/>
        <end position="35"/>
    </location>
</feature>
<gene>
    <name evidence="2" type="ORF">BP6252_13528</name>
</gene>
<evidence type="ECO:0000313" key="3">
    <source>
        <dbReference type="Proteomes" id="UP000256645"/>
    </source>
</evidence>
<keyword evidence="3" id="KW-1185">Reference proteome</keyword>
<feature type="region of interest" description="Disordered" evidence="1">
    <location>
        <begin position="209"/>
        <end position="229"/>
    </location>
</feature>
<evidence type="ECO:0000313" key="2">
    <source>
        <dbReference type="EMBL" id="RDW58117.1"/>
    </source>
</evidence>
<dbReference type="AlphaFoldDB" id="A0A3D8Q8X9"/>
<protein>
    <recommendedName>
        <fullName evidence="4">Tafazzin</fullName>
    </recommendedName>
</protein>
<dbReference type="InterPro" id="IPR032675">
    <property type="entry name" value="LRR_dom_sf"/>
</dbReference>
<reference evidence="2 3" key="1">
    <citation type="journal article" date="2018" name="IMA Fungus">
        <title>IMA Genome-F 9: Draft genome sequence of Annulohypoxylon stygium, Aspergillus mulundensis, Berkeleyomyces basicola (syn. Thielaviopsis basicola), Ceratocystis smalleyi, two Cercospora beticola strains, Coleophoma cylindrospora, Fusarium fracticaudum, Phialophora cf. hyalina, and Morchella septimelata.</title>
        <authorList>
            <person name="Wingfield B.D."/>
            <person name="Bills G.F."/>
            <person name="Dong Y."/>
            <person name="Huang W."/>
            <person name="Nel W.J."/>
            <person name="Swalarsk-Parry B.S."/>
            <person name="Vaghefi N."/>
            <person name="Wilken P.M."/>
            <person name="An Z."/>
            <person name="de Beer Z.W."/>
            <person name="De Vos L."/>
            <person name="Chen L."/>
            <person name="Duong T.A."/>
            <person name="Gao Y."/>
            <person name="Hammerbacher A."/>
            <person name="Kikkert J.R."/>
            <person name="Li Y."/>
            <person name="Li H."/>
            <person name="Li K."/>
            <person name="Li Q."/>
            <person name="Liu X."/>
            <person name="Ma X."/>
            <person name="Naidoo K."/>
            <person name="Pethybridge S.J."/>
            <person name="Sun J."/>
            <person name="Steenkamp E.T."/>
            <person name="van der Nest M.A."/>
            <person name="van Wyk S."/>
            <person name="Wingfield M.J."/>
            <person name="Xiong C."/>
            <person name="Yue Q."/>
            <person name="Zhang X."/>
        </authorList>
    </citation>
    <scope>NUCLEOTIDE SEQUENCE [LARGE SCALE GENOMIC DNA]</scope>
    <source>
        <strain evidence="2 3">BP6252</strain>
    </source>
</reference>
<feature type="compositionally biased region" description="Polar residues" evidence="1">
    <location>
        <begin position="7"/>
        <end position="18"/>
    </location>
</feature>
<dbReference type="Proteomes" id="UP000256645">
    <property type="component" value="Unassembled WGS sequence"/>
</dbReference>
<feature type="compositionally biased region" description="Acidic residues" evidence="1">
    <location>
        <begin position="212"/>
        <end position="223"/>
    </location>
</feature>
<proteinExistence type="predicted"/>
<dbReference type="Gene3D" id="3.80.10.10">
    <property type="entry name" value="Ribonuclease Inhibitor"/>
    <property type="match status" value="1"/>
</dbReference>
<name>A0A3D8Q8X9_9HELO</name>
<feature type="compositionally biased region" description="Basic and acidic residues" evidence="1">
    <location>
        <begin position="85"/>
        <end position="101"/>
    </location>
</feature>
<evidence type="ECO:0000256" key="1">
    <source>
        <dbReference type="SAM" id="MobiDB-lite"/>
    </source>
</evidence>
<feature type="region of interest" description="Disordered" evidence="1">
    <location>
        <begin position="75"/>
        <end position="115"/>
    </location>
</feature>
<accession>A0A3D8Q8X9</accession>
<dbReference type="SUPFAM" id="SSF52047">
    <property type="entry name" value="RNI-like"/>
    <property type="match status" value="1"/>
</dbReference>
<evidence type="ECO:0008006" key="4">
    <source>
        <dbReference type="Google" id="ProtNLM"/>
    </source>
</evidence>
<feature type="compositionally biased region" description="Low complexity" evidence="1">
    <location>
        <begin position="23"/>
        <end position="35"/>
    </location>
</feature>
<dbReference type="EMBL" id="PDLM01000018">
    <property type="protein sequence ID" value="RDW58117.1"/>
    <property type="molecule type" value="Genomic_DNA"/>
</dbReference>
<organism evidence="2 3">
    <name type="scientific">Coleophoma cylindrospora</name>
    <dbReference type="NCBI Taxonomy" id="1849047"/>
    <lineage>
        <taxon>Eukaryota</taxon>
        <taxon>Fungi</taxon>
        <taxon>Dikarya</taxon>
        <taxon>Ascomycota</taxon>
        <taxon>Pezizomycotina</taxon>
        <taxon>Leotiomycetes</taxon>
        <taxon>Helotiales</taxon>
        <taxon>Dermateaceae</taxon>
        <taxon>Coleophoma</taxon>
    </lineage>
</organism>
<dbReference type="STRING" id="1849047.A0A3D8Q8X9"/>
<dbReference type="OrthoDB" id="5278911at2759"/>